<sequence>MTAAEPTILATCGGLNAGTWTDSVYGPLLHHAITLARVEGRAPRVTHINTAGGDQRHIEGAELEAARAAGVEATHLRFFPRRNIEDVREHLLRQDVIWVSGGSVVNLLAVWRAHGLDALLAEAWRAGVVLAGGSAGALCWHEGGTTASFGPDISAVADGLGFVPGSLAVHYDSDPARRPAHQRAVAEGVLPEGYALDEGVGLVYRGTRLDDIVAERPGVSAWRVVRGDGGVSETRLEPRLLDTGGEAA</sequence>
<comment type="caution">
    <text evidence="5">The sequence shown here is derived from an EMBL/GenBank/DDBJ whole genome shotgun (WGS) entry which is preliminary data.</text>
</comment>
<evidence type="ECO:0000256" key="2">
    <source>
        <dbReference type="ARBA" id="ARBA00022670"/>
    </source>
</evidence>
<dbReference type="InterPro" id="IPR005320">
    <property type="entry name" value="Peptidase_S51"/>
</dbReference>
<dbReference type="SUPFAM" id="SSF52317">
    <property type="entry name" value="Class I glutamine amidotransferase-like"/>
    <property type="match status" value="1"/>
</dbReference>
<evidence type="ECO:0000256" key="1">
    <source>
        <dbReference type="ARBA" id="ARBA00006534"/>
    </source>
</evidence>
<dbReference type="InterPro" id="IPR029062">
    <property type="entry name" value="Class_I_gatase-like"/>
</dbReference>
<protein>
    <submittedName>
        <fullName evidence="5">Peptidase E</fullName>
    </submittedName>
</protein>
<keyword evidence="2" id="KW-0645">Protease</keyword>
<evidence type="ECO:0000256" key="3">
    <source>
        <dbReference type="ARBA" id="ARBA00022801"/>
    </source>
</evidence>
<dbReference type="Proteomes" id="UP001174210">
    <property type="component" value="Unassembled WGS sequence"/>
</dbReference>
<dbReference type="Pfam" id="PF03575">
    <property type="entry name" value="Peptidase_S51"/>
    <property type="match status" value="1"/>
</dbReference>
<dbReference type="Gene3D" id="3.40.50.880">
    <property type="match status" value="1"/>
</dbReference>
<accession>A0ABT8IW01</accession>
<evidence type="ECO:0000313" key="5">
    <source>
        <dbReference type="EMBL" id="MDN4596996.1"/>
    </source>
</evidence>
<dbReference type="CDD" id="cd03146">
    <property type="entry name" value="GAT1_Peptidase_E"/>
    <property type="match status" value="1"/>
</dbReference>
<dbReference type="PANTHER" id="PTHR20842:SF0">
    <property type="entry name" value="ALPHA-ASPARTYL DIPEPTIDASE"/>
    <property type="match status" value="1"/>
</dbReference>
<dbReference type="RefSeq" id="WP_301217550.1">
    <property type="nucleotide sequence ID" value="NZ_JAROCB010000002.1"/>
</dbReference>
<dbReference type="PANTHER" id="PTHR20842">
    <property type="entry name" value="PROTEASE S51 ALPHA-ASPARTYL DIPEPTIDASE"/>
    <property type="match status" value="1"/>
</dbReference>
<dbReference type="EMBL" id="JAROCB010000002">
    <property type="protein sequence ID" value="MDN4596996.1"/>
    <property type="molecule type" value="Genomic_DNA"/>
</dbReference>
<gene>
    <name evidence="5" type="ORF">P5G59_07580</name>
</gene>
<keyword evidence="6" id="KW-1185">Reference proteome</keyword>
<comment type="similarity">
    <text evidence="1">Belongs to the peptidase S51 family.</text>
</comment>
<organism evidence="5 6">
    <name type="scientific">Leifsonia virtsii</name>
    <dbReference type="NCBI Taxonomy" id="3035915"/>
    <lineage>
        <taxon>Bacteria</taxon>
        <taxon>Bacillati</taxon>
        <taxon>Actinomycetota</taxon>
        <taxon>Actinomycetes</taxon>
        <taxon>Micrococcales</taxon>
        <taxon>Microbacteriaceae</taxon>
        <taxon>Leifsonia</taxon>
    </lineage>
</organism>
<name>A0ABT8IW01_9MICO</name>
<keyword evidence="3" id="KW-0378">Hydrolase</keyword>
<evidence type="ECO:0000313" key="6">
    <source>
        <dbReference type="Proteomes" id="UP001174210"/>
    </source>
</evidence>
<keyword evidence="4" id="KW-0720">Serine protease</keyword>
<proteinExistence type="inferred from homology"/>
<reference evidence="5" key="1">
    <citation type="submission" date="2023-03" db="EMBL/GenBank/DDBJ databases">
        <title>MT1 and MT2 Draft Genomes of Novel Species.</title>
        <authorList>
            <person name="Venkateswaran K."/>
        </authorList>
    </citation>
    <scope>NUCLEOTIDE SEQUENCE</scope>
    <source>
        <strain evidence="5">F6_8S_P_1A</strain>
    </source>
</reference>
<evidence type="ECO:0000256" key="4">
    <source>
        <dbReference type="ARBA" id="ARBA00022825"/>
    </source>
</evidence>